<protein>
    <recommendedName>
        <fullName evidence="12">6,7-dimethyl-8-ribityllumazine synthase, chloroplastic</fullName>
        <ecNumber evidence="5">2.5.1.78</ecNumber>
    </recommendedName>
</protein>
<keyword evidence="7" id="KW-0808">Transferase</keyword>
<dbReference type="CDD" id="cd09209">
    <property type="entry name" value="Lumazine_synthase-I"/>
    <property type="match status" value="1"/>
</dbReference>
<evidence type="ECO:0000256" key="9">
    <source>
        <dbReference type="ARBA" id="ARBA00022840"/>
    </source>
</evidence>
<keyword evidence="9" id="KW-0067">ATP-binding</keyword>
<dbReference type="SUPFAM" id="SSF52121">
    <property type="entry name" value="Lumazine synthase"/>
    <property type="match status" value="1"/>
</dbReference>
<accession>A5B1L9</accession>
<dbReference type="NCBIfam" id="TIGR00114">
    <property type="entry name" value="lumazine-synth"/>
    <property type="match status" value="1"/>
</dbReference>
<evidence type="ECO:0000256" key="3">
    <source>
        <dbReference type="ARBA" id="ARBA00010443"/>
    </source>
</evidence>
<comment type="subunit">
    <text evidence="4">Heterotetramer.</text>
</comment>
<dbReference type="InterPro" id="IPR011831">
    <property type="entry name" value="ADP-Glc_PPase"/>
</dbReference>
<dbReference type="FunFam" id="3.40.50.960:FF:000001">
    <property type="entry name" value="6,7-dimethyl-8-ribityllumazine synthase"/>
    <property type="match status" value="1"/>
</dbReference>
<organism evidence="14">
    <name type="scientific">Vitis vinifera</name>
    <name type="common">Grape</name>
    <dbReference type="NCBI Taxonomy" id="29760"/>
    <lineage>
        <taxon>Eukaryota</taxon>
        <taxon>Viridiplantae</taxon>
        <taxon>Streptophyta</taxon>
        <taxon>Embryophyta</taxon>
        <taxon>Tracheophyta</taxon>
        <taxon>Spermatophyta</taxon>
        <taxon>Magnoliopsida</taxon>
        <taxon>eudicotyledons</taxon>
        <taxon>Gunneridae</taxon>
        <taxon>Pentapetalae</taxon>
        <taxon>rosids</taxon>
        <taxon>Vitales</taxon>
        <taxon>Vitaceae</taxon>
        <taxon>Viteae</taxon>
        <taxon>Vitis</taxon>
    </lineage>
</organism>
<dbReference type="Gene3D" id="3.40.50.960">
    <property type="entry name" value="Lumazine/riboflavin synthase"/>
    <property type="match status" value="1"/>
</dbReference>
<keyword evidence="6" id="KW-0686">Riboflavin biosynthesis</keyword>
<comment type="catalytic activity">
    <reaction evidence="10">
        <text>(2S)-2-hydroxy-3-oxobutyl phosphate + 5-amino-6-(D-ribitylamino)uracil = 6,7-dimethyl-8-(1-D-ribityl)lumazine + phosphate + 2 H2O + H(+)</text>
        <dbReference type="Rhea" id="RHEA:26152"/>
        <dbReference type="ChEBI" id="CHEBI:15377"/>
        <dbReference type="ChEBI" id="CHEBI:15378"/>
        <dbReference type="ChEBI" id="CHEBI:15934"/>
        <dbReference type="ChEBI" id="CHEBI:43474"/>
        <dbReference type="ChEBI" id="CHEBI:58201"/>
        <dbReference type="ChEBI" id="CHEBI:58830"/>
        <dbReference type="EC" id="2.5.1.78"/>
    </reaction>
</comment>
<evidence type="ECO:0000256" key="12">
    <source>
        <dbReference type="ARBA" id="ARBA00072565"/>
    </source>
</evidence>
<dbReference type="SUPFAM" id="SSF51161">
    <property type="entry name" value="Trimeric LpxA-like enzymes"/>
    <property type="match status" value="1"/>
</dbReference>
<dbReference type="InterPro" id="IPR002180">
    <property type="entry name" value="LS/RS"/>
</dbReference>
<dbReference type="GO" id="GO:0009231">
    <property type="term" value="P:riboflavin biosynthetic process"/>
    <property type="evidence" value="ECO:0007669"/>
    <property type="project" value="UniProtKB-UniPathway"/>
</dbReference>
<dbReference type="InterPro" id="IPR005835">
    <property type="entry name" value="NTP_transferase_dom"/>
</dbReference>
<dbReference type="CDD" id="cd02508">
    <property type="entry name" value="ADP_Glucose_PP"/>
    <property type="match status" value="1"/>
</dbReference>
<dbReference type="InterPro" id="IPR036467">
    <property type="entry name" value="LS/RS_sf"/>
</dbReference>
<dbReference type="PANTHER" id="PTHR43523:SF17">
    <property type="entry name" value="INACTIVE GLUCOSE-1-PHOSPHATE ADENYLYLTRANSFERASE SMALL SUBUNIT 2, CHLOROPLASTIC"/>
    <property type="match status" value="1"/>
</dbReference>
<dbReference type="EMBL" id="AM443511">
    <property type="protein sequence ID" value="CAN78555.1"/>
    <property type="molecule type" value="Genomic_DNA"/>
</dbReference>
<dbReference type="InterPro" id="IPR034964">
    <property type="entry name" value="LS"/>
</dbReference>
<evidence type="ECO:0000313" key="14">
    <source>
        <dbReference type="EMBL" id="CAN78555.1"/>
    </source>
</evidence>
<dbReference type="PROSITE" id="PS00810">
    <property type="entry name" value="ADP_GLC_PYROPHOSPH_3"/>
    <property type="match status" value="1"/>
</dbReference>
<name>A5B1L9_VITVI</name>
<sequence>MRIPILGFGQAGIAIELKDRGSFVQTAAVRHLMGSLTRAEGLRFAVVSFSIPPQFLPFIFISSVYACDSMKLRYCFTMNLRNSAGEHTNKVVARFNEIVTKLLLEGALETFKRYSVKEEDIDVVWVPGSFEIGVVAERLGKSKKYQAILCIGAVIRGDTSHYDAVANSAASGVLSAGLNSGVPCIFGVLTCDDMDQALNRSGGKSGNKGAEAALTAIEMASLFEHHLIHLLFLLTSSANLRPKLPSLGGKQATVPPSLCVSNSQQSEHPASLSRPANRQSVAAIVFGDGSESQLYPLTKRRSEGAVHIAGSYRLIDAVVSNCINSNITKIYALTQFNSTSLNSHLCRAYSGVGLEVVAAYQSPEARGWFQGTADAVRRCLWLVEEHPVAEFLVLPGYHLYRMDYQKLIQAHRQSKADITIVALSAEISRETGLGILEVNSENQVVEFSKRSEKEPATIISVKSPRKSNDNGYKKLASMGIYVVKKEIMIKLLSEHFPKANGFGSEVIPGAISIGMKVEAFAFDGYWEDMRNIEAFYQANMEITKKTDVGYKSRCEIRGTIVGLRTKIGDRAVIEDSVIMGSDIYQACFHLHLPLTSVCFHQPEDELRRDMKGTGNDIPIGIGEDTHIRKAIVDKNARIGKQVLIMNRDNVQEGNREAHGYTISEGIVVVLKGAVIPDGSIL</sequence>
<evidence type="ECO:0000259" key="13">
    <source>
        <dbReference type="Pfam" id="PF00483"/>
    </source>
</evidence>
<dbReference type="Pfam" id="PF00885">
    <property type="entry name" value="DMRL_synthase"/>
    <property type="match status" value="1"/>
</dbReference>
<evidence type="ECO:0000256" key="7">
    <source>
        <dbReference type="ARBA" id="ARBA00022679"/>
    </source>
</evidence>
<evidence type="ECO:0000256" key="6">
    <source>
        <dbReference type="ARBA" id="ARBA00022619"/>
    </source>
</evidence>
<reference evidence="14" key="1">
    <citation type="journal article" date="2007" name="PLoS ONE">
        <title>The first genome sequence of an elite grapevine cultivar (Pinot noir Vitis vinifera L.): coping with a highly heterozygous genome.</title>
        <authorList>
            <person name="Velasco R."/>
            <person name="Zharkikh A."/>
            <person name="Troggio M."/>
            <person name="Cartwright D.A."/>
            <person name="Cestaro A."/>
            <person name="Pruss D."/>
            <person name="Pindo M."/>
            <person name="FitzGerald L.M."/>
            <person name="Vezzulli S."/>
            <person name="Reid J."/>
            <person name="Malacarne G."/>
            <person name="Iliev D."/>
            <person name="Coppola G."/>
            <person name="Wardell B."/>
            <person name="Micheletti D."/>
            <person name="Macalma T."/>
            <person name="Facci M."/>
            <person name="Mitchell J.T."/>
            <person name="Perazzolli M."/>
            <person name="Eldredge G."/>
            <person name="Gatto P."/>
            <person name="Oyzerski R."/>
            <person name="Moretto M."/>
            <person name="Gutin N."/>
            <person name="Stefanini M."/>
            <person name="Chen Y."/>
            <person name="Segala C."/>
            <person name="Davenport C."/>
            <person name="Dematte L."/>
            <person name="Mraz A."/>
            <person name="Battilana J."/>
            <person name="Stormo K."/>
            <person name="Costa F."/>
            <person name="Tao Q."/>
            <person name="Si-Ammour A."/>
            <person name="Harkins T."/>
            <person name="Lackey A."/>
            <person name="Perbost C."/>
            <person name="Taillon B."/>
            <person name="Stella A."/>
            <person name="Solovyev V."/>
            <person name="Fawcett J.A."/>
            <person name="Sterck L."/>
            <person name="Vandepoele K."/>
            <person name="Grando S.M."/>
            <person name="Toppo S."/>
            <person name="Moser C."/>
            <person name="Lanchbury J."/>
            <person name="Bogden R."/>
            <person name="Skolnick M."/>
            <person name="Sgaramella V."/>
            <person name="Bhatnagar S.K."/>
            <person name="Fontana P."/>
            <person name="Gutin A."/>
            <person name="Van de Peer Y."/>
            <person name="Salamini F."/>
            <person name="Viola R."/>
        </authorList>
    </citation>
    <scope>NUCLEOTIDE SEQUENCE</scope>
</reference>
<keyword evidence="8" id="KW-0547">Nucleotide-binding</keyword>
<dbReference type="HAMAP" id="MF_00178">
    <property type="entry name" value="Lumazine_synth"/>
    <property type="match status" value="1"/>
</dbReference>
<dbReference type="Pfam" id="PF00483">
    <property type="entry name" value="NTP_transferase"/>
    <property type="match status" value="1"/>
</dbReference>
<comment type="similarity">
    <text evidence="2">Belongs to the DMRL synthase family.</text>
</comment>
<dbReference type="Pfam" id="PF25247">
    <property type="entry name" value="LbH_GLGC"/>
    <property type="match status" value="2"/>
</dbReference>
<dbReference type="GO" id="GO:0005978">
    <property type="term" value="P:glycogen biosynthetic process"/>
    <property type="evidence" value="ECO:0007669"/>
    <property type="project" value="InterPro"/>
</dbReference>
<dbReference type="GO" id="GO:0005524">
    <property type="term" value="F:ATP binding"/>
    <property type="evidence" value="ECO:0007669"/>
    <property type="project" value="UniProtKB-KW"/>
</dbReference>
<comment type="similarity">
    <text evidence="3">Belongs to the bacterial/plant glucose-1-phosphate adenylyltransferase family.</text>
</comment>
<dbReference type="SUPFAM" id="SSF53448">
    <property type="entry name" value="Nucleotide-diphospho-sugar transferases"/>
    <property type="match status" value="1"/>
</dbReference>
<dbReference type="InterPro" id="IPR029044">
    <property type="entry name" value="Nucleotide-diphossugar_trans"/>
</dbReference>
<evidence type="ECO:0000256" key="8">
    <source>
        <dbReference type="ARBA" id="ARBA00022741"/>
    </source>
</evidence>
<dbReference type="GO" id="GO:0000906">
    <property type="term" value="F:6,7-dimethyl-8-ribityllumazine synthase activity"/>
    <property type="evidence" value="ECO:0007669"/>
    <property type="project" value="UniProtKB-EC"/>
</dbReference>
<dbReference type="ExpressionAtlas" id="A5B1L9">
    <property type="expression patterns" value="baseline and differential"/>
</dbReference>
<evidence type="ECO:0000256" key="5">
    <source>
        <dbReference type="ARBA" id="ARBA00012664"/>
    </source>
</evidence>
<dbReference type="Gene3D" id="3.90.550.10">
    <property type="entry name" value="Spore Coat Polysaccharide Biosynthesis Protein SpsA, Chain A"/>
    <property type="match status" value="1"/>
</dbReference>
<dbReference type="GO" id="GO:0008878">
    <property type="term" value="F:glucose-1-phosphate adenylyltransferase activity"/>
    <property type="evidence" value="ECO:0007669"/>
    <property type="project" value="InterPro"/>
</dbReference>
<dbReference type="PROSITE" id="PS00809">
    <property type="entry name" value="ADP_GLC_PYROPHOSPH_2"/>
    <property type="match status" value="1"/>
</dbReference>
<dbReference type="InterPro" id="IPR011004">
    <property type="entry name" value="Trimer_LpxA-like_sf"/>
</dbReference>
<dbReference type="EC" id="2.5.1.78" evidence="5"/>
<dbReference type="AlphaFoldDB" id="A5B1L9"/>
<dbReference type="Gene3D" id="2.160.10.10">
    <property type="entry name" value="Hexapeptide repeat proteins"/>
    <property type="match status" value="1"/>
</dbReference>
<dbReference type="GO" id="GO:0009349">
    <property type="term" value="C:riboflavin synthase complex"/>
    <property type="evidence" value="ECO:0007669"/>
    <property type="project" value="InterPro"/>
</dbReference>
<gene>
    <name evidence="14" type="ORF">VITISV_042207</name>
</gene>
<evidence type="ECO:0000256" key="11">
    <source>
        <dbReference type="ARBA" id="ARBA00063688"/>
    </source>
</evidence>
<evidence type="ECO:0000256" key="10">
    <source>
        <dbReference type="ARBA" id="ARBA00048785"/>
    </source>
</evidence>
<evidence type="ECO:0000256" key="2">
    <source>
        <dbReference type="ARBA" id="ARBA00007424"/>
    </source>
</evidence>
<comment type="subunit">
    <text evidence="11">Oligomer forming an icosahedral capsid.</text>
</comment>
<dbReference type="PANTHER" id="PTHR43523">
    <property type="entry name" value="GLUCOSE-1-PHOSPHATE ADENYLYLTRANSFERASE-RELATED"/>
    <property type="match status" value="1"/>
</dbReference>
<evidence type="ECO:0000256" key="1">
    <source>
        <dbReference type="ARBA" id="ARBA00004917"/>
    </source>
</evidence>
<comment type="pathway">
    <text evidence="1">Cofactor biosynthesis; riboflavin biosynthesis; riboflavin from 2-hydroxy-3-oxobutyl phosphate and 5-amino-6-(D-ribitylamino)uracil: step 1/2.</text>
</comment>
<evidence type="ECO:0000256" key="4">
    <source>
        <dbReference type="ARBA" id="ARBA00011680"/>
    </source>
</evidence>
<dbReference type="InterPro" id="IPR005836">
    <property type="entry name" value="ADP_Glu_pyroP_CS"/>
</dbReference>
<dbReference type="UniPathway" id="UPA00275">
    <property type="reaction ID" value="UER00404"/>
</dbReference>
<feature type="domain" description="Nucleotidyl transferase" evidence="13">
    <location>
        <begin position="283"/>
        <end position="544"/>
    </location>
</feature>
<proteinExistence type="inferred from homology"/>